<dbReference type="AlphaFoldDB" id="A0A7Z2ZSY3"/>
<reference evidence="1 2" key="1">
    <citation type="submission" date="2020-04" db="EMBL/GenBank/DDBJ databases">
        <title>Genome sequencing of novel species.</title>
        <authorList>
            <person name="Heo J."/>
            <person name="Kim S.-J."/>
            <person name="Kim J.-S."/>
            <person name="Hong S.-B."/>
            <person name="Kwon S.-W."/>
        </authorList>
    </citation>
    <scope>NUCLEOTIDE SEQUENCE [LARGE SCALE GENOMIC DNA]</scope>
    <source>
        <strain evidence="1 2">GN2-R2</strain>
    </source>
</reference>
<keyword evidence="2" id="KW-1185">Reference proteome</keyword>
<proteinExistence type="predicted"/>
<dbReference type="EMBL" id="CP051685">
    <property type="protein sequence ID" value="QJE01003.1"/>
    <property type="molecule type" value="Genomic_DNA"/>
</dbReference>
<dbReference type="Proteomes" id="UP000502415">
    <property type="component" value="Chromosome"/>
</dbReference>
<protein>
    <submittedName>
        <fullName evidence="1">DUF2145 domain-containing protein</fullName>
    </submittedName>
</protein>
<name>A0A7Z2ZSY3_9BURK</name>
<organism evidence="1 2">
    <name type="scientific">Massilia forsythiae</name>
    <dbReference type="NCBI Taxonomy" id="2728020"/>
    <lineage>
        <taxon>Bacteria</taxon>
        <taxon>Pseudomonadati</taxon>
        <taxon>Pseudomonadota</taxon>
        <taxon>Betaproteobacteria</taxon>
        <taxon>Burkholderiales</taxon>
        <taxon>Oxalobacteraceae</taxon>
        <taxon>Telluria group</taxon>
        <taxon>Massilia</taxon>
    </lineage>
</organism>
<gene>
    <name evidence="1" type="ORF">HH212_13975</name>
</gene>
<evidence type="ECO:0000313" key="1">
    <source>
        <dbReference type="EMBL" id="QJE01003.1"/>
    </source>
</evidence>
<sequence>MPTPSARSSWRCRTTGTANWGRARSPSDRCPRILPVLKRLFTGALAAFFLLAGAPAWAGLPTFCDRADHITAADQDRVLRFAAAVKTELARSGERVALIARSGTDLSRFDLVYSHTGIAIKDDADAPWNVRQLYYACDESRPRLFDQGIAGFALGADAPLRGHVALLFLPGEQAAALARAAADKRLALALLAGRYSANAYVFGTRYQNCNQWVAELLANAWGHLDEGDGLATARAAAQAWLHAQGYGAATVRIPSHLALFAGQFVPLVHLDDHPPDDLYALALHVSLPATIEDFVRRQAPAARRVELCHDQAHIVVRHGWEPLGAGCEARPGDEVIALDP</sequence>
<dbReference type="Pfam" id="PF09916">
    <property type="entry name" value="DUF2145"/>
    <property type="match status" value="1"/>
</dbReference>
<dbReference type="KEGG" id="mfy:HH212_13975"/>
<evidence type="ECO:0000313" key="2">
    <source>
        <dbReference type="Proteomes" id="UP000502415"/>
    </source>
</evidence>
<accession>A0A7Z2ZSY3</accession>
<dbReference type="InterPro" id="IPR014547">
    <property type="entry name" value="UCP028477"/>
</dbReference>